<proteinExistence type="inferred from homology"/>
<sequence length="1112" mass="124495">MKKTLLLFSLLFFSSLWAQEKRVITGFVQDATEKYSLPGASVIVESQTISNTTDQKGIIQSTSLGTVTDFDGNFTLEVPVQAKTIVVSFIGYENKTIHLDKRSHYIVGLSTDNDVLNEVIITGYQTIEKRKLTSAVAQVSMEDIAQVGVASVDQMLSGQIAGVAVTTQTGAPGGPAKIRIRGTASLNGPQDPLWVIDGLPLEGNDVPNFNDKDNIDQLQNFSIAGLNPDDILDITILKDAAATAIYGARAANGVIAVTTKRGKKGAMRVNFSANTFVTQKPDFSKLNLMNSSQKVDLELMLAGRTDLNYRSDKGNISRIINANGEMQNFQNGGFSALSPITQNTINNLRNQQTDWGDLMYQTAINTQYGLSLSGGNDNSDYYFSLGYYDEEGATVGTGFERYNITLKNNFQLNDKLKVGVALFGTQSDKSSFVSDRDASINPANYSRNVNPYLNPFKEDGSYNYDQDIDGFDDRYIPFNFLEERENTSYNLRNRSLKGVFDVNYSILDDLTLSSQFGLQIDNSEMEKYLGKETYNVRKEKERTRYYKNGGYHYFLPEGGIIENENNNYFQYNWKTQATYNTIFNDIHELDIMVGSEIRKTDSKIIKTKGFGFDPKTLTTKPILFPAGSDAIDDKIYETFKKSSIENAYASFFATAAYTFDRKYTVFGSVRYDGSNLFGADPKYKYLPLWAISGSWLVSNEKFMENVDFISNLRLRGSYGLQGNIDRNTSPFVVGEYNSSTILPGMDETTIVVTNPPNSKLRWEKTANTNFGIDLGLFKNRIAIEADIYNRKSTDLIGLRELPLENGFEYTSMNWAQVTNKGFEISLTTRNIVRDNFSWTTNFNFAHNKSNIDQIDVMNNSILPSGEGNAVNAVYGLKTAGIDQYGSPLFWLDGKKVGVVEYFKLTDPYAEFLPGELVASGLTNEEMRSRFEYLGDRDPKFTGGIINNFKIHNFDLSISAAFNLKQTVTKTPPYNGAQVDPGRNYTTDILNAWSPTNTNSNLPGIIGKDMNAGDSWMAYSWFNTADTYDTYKYLDIWTKEISYLRISSIRLGYSFPSSLTNKLKIQNARISLEGRNLLVFGSDYSGYFDPETYGNIYAQPISKSFTLGLNFTF</sequence>
<evidence type="ECO:0000256" key="6">
    <source>
        <dbReference type="ARBA" id="ARBA00023237"/>
    </source>
</evidence>
<protein>
    <submittedName>
        <fullName evidence="10">TonB-linked outer membrane protein, SusC/RagA family</fullName>
    </submittedName>
</protein>
<comment type="similarity">
    <text evidence="7">Belongs to the TonB-dependent receptor family.</text>
</comment>
<dbReference type="GO" id="GO:0009279">
    <property type="term" value="C:cell outer membrane"/>
    <property type="evidence" value="ECO:0007669"/>
    <property type="project" value="UniProtKB-SubCell"/>
</dbReference>
<dbReference type="InterPro" id="IPR039426">
    <property type="entry name" value="TonB-dep_rcpt-like"/>
</dbReference>
<dbReference type="PROSITE" id="PS52016">
    <property type="entry name" value="TONB_DEPENDENT_REC_3"/>
    <property type="match status" value="1"/>
</dbReference>
<evidence type="ECO:0000313" key="11">
    <source>
        <dbReference type="Proteomes" id="UP000243887"/>
    </source>
</evidence>
<dbReference type="Pfam" id="PF07715">
    <property type="entry name" value="Plug"/>
    <property type="match status" value="1"/>
</dbReference>
<accession>A0A1I3SSR7</accession>
<reference evidence="11" key="1">
    <citation type="submission" date="2016-10" db="EMBL/GenBank/DDBJ databases">
        <authorList>
            <person name="Varghese N."/>
            <person name="Submissions S."/>
        </authorList>
    </citation>
    <scope>NUCLEOTIDE SEQUENCE [LARGE SCALE GENOMIC DNA]</scope>
    <source>
        <strain evidence="11">DSM 26542</strain>
    </source>
</reference>
<dbReference type="Gene3D" id="2.60.40.1120">
    <property type="entry name" value="Carboxypeptidase-like, regulatory domain"/>
    <property type="match status" value="1"/>
</dbReference>
<dbReference type="NCBIfam" id="TIGR04057">
    <property type="entry name" value="SusC_RagA_signa"/>
    <property type="match status" value="1"/>
</dbReference>
<dbReference type="OrthoDB" id="9768177at2"/>
<evidence type="ECO:0000256" key="5">
    <source>
        <dbReference type="ARBA" id="ARBA00023136"/>
    </source>
</evidence>
<dbReference type="AlphaFoldDB" id="A0A1I3SSR7"/>
<keyword evidence="5 7" id="KW-0472">Membrane</keyword>
<dbReference type="InterPro" id="IPR008969">
    <property type="entry name" value="CarboxyPept-like_regulatory"/>
</dbReference>
<keyword evidence="11" id="KW-1185">Reference proteome</keyword>
<name>A0A1I3SSR7_9FLAO</name>
<evidence type="ECO:0000256" key="7">
    <source>
        <dbReference type="PROSITE-ProRule" id="PRU01360"/>
    </source>
</evidence>
<dbReference type="InterPro" id="IPR036942">
    <property type="entry name" value="Beta-barrel_TonB_sf"/>
</dbReference>
<keyword evidence="6 7" id="KW-0998">Cell outer membrane</keyword>
<dbReference type="InterPro" id="IPR023997">
    <property type="entry name" value="TonB-dep_OMP_SusC/RagA_CS"/>
</dbReference>
<feature type="domain" description="TonB-dependent receptor plug" evidence="9">
    <location>
        <begin position="129"/>
        <end position="254"/>
    </location>
</feature>
<dbReference type="Proteomes" id="UP000243887">
    <property type="component" value="Unassembled WGS sequence"/>
</dbReference>
<dbReference type="Pfam" id="PF13715">
    <property type="entry name" value="CarbopepD_reg_2"/>
    <property type="match status" value="1"/>
</dbReference>
<evidence type="ECO:0000256" key="2">
    <source>
        <dbReference type="ARBA" id="ARBA00022448"/>
    </source>
</evidence>
<gene>
    <name evidence="10" type="ORF">SAMN04487893_11155</name>
</gene>
<dbReference type="InterPro" id="IPR012910">
    <property type="entry name" value="Plug_dom"/>
</dbReference>
<organism evidence="10 11">
    <name type="scientific">Myroides guanonis</name>
    <dbReference type="NCBI Taxonomy" id="1150112"/>
    <lineage>
        <taxon>Bacteria</taxon>
        <taxon>Pseudomonadati</taxon>
        <taxon>Bacteroidota</taxon>
        <taxon>Flavobacteriia</taxon>
        <taxon>Flavobacteriales</taxon>
        <taxon>Flavobacteriaceae</taxon>
        <taxon>Myroides</taxon>
    </lineage>
</organism>
<dbReference type="SUPFAM" id="SSF56935">
    <property type="entry name" value="Porins"/>
    <property type="match status" value="1"/>
</dbReference>
<dbReference type="InterPro" id="IPR023996">
    <property type="entry name" value="TonB-dep_OMP_SusC/RagA"/>
</dbReference>
<dbReference type="InterPro" id="IPR037066">
    <property type="entry name" value="Plug_dom_sf"/>
</dbReference>
<dbReference type="Gene3D" id="2.40.170.20">
    <property type="entry name" value="TonB-dependent receptor, beta-barrel domain"/>
    <property type="match status" value="1"/>
</dbReference>
<evidence type="ECO:0000256" key="4">
    <source>
        <dbReference type="ARBA" id="ARBA00022692"/>
    </source>
</evidence>
<keyword evidence="8" id="KW-0732">Signal</keyword>
<evidence type="ECO:0000259" key="9">
    <source>
        <dbReference type="Pfam" id="PF07715"/>
    </source>
</evidence>
<dbReference type="Gene3D" id="2.170.130.10">
    <property type="entry name" value="TonB-dependent receptor, plug domain"/>
    <property type="match status" value="1"/>
</dbReference>
<keyword evidence="2 7" id="KW-0813">Transport</keyword>
<feature type="signal peptide" evidence="8">
    <location>
        <begin position="1"/>
        <end position="18"/>
    </location>
</feature>
<evidence type="ECO:0000313" key="10">
    <source>
        <dbReference type="EMBL" id="SFJ61390.1"/>
    </source>
</evidence>
<evidence type="ECO:0000256" key="8">
    <source>
        <dbReference type="SAM" id="SignalP"/>
    </source>
</evidence>
<keyword evidence="4 7" id="KW-0812">Transmembrane</keyword>
<dbReference type="EMBL" id="FORU01000011">
    <property type="protein sequence ID" value="SFJ61390.1"/>
    <property type="molecule type" value="Genomic_DNA"/>
</dbReference>
<dbReference type="SUPFAM" id="SSF49464">
    <property type="entry name" value="Carboxypeptidase regulatory domain-like"/>
    <property type="match status" value="1"/>
</dbReference>
<dbReference type="STRING" id="1150112.SAMN04487893_11155"/>
<dbReference type="NCBIfam" id="TIGR04056">
    <property type="entry name" value="OMP_RagA_SusC"/>
    <property type="match status" value="1"/>
</dbReference>
<evidence type="ECO:0000256" key="3">
    <source>
        <dbReference type="ARBA" id="ARBA00022452"/>
    </source>
</evidence>
<keyword evidence="3 7" id="KW-1134">Transmembrane beta strand</keyword>
<feature type="chain" id="PRO_5017227153" evidence="8">
    <location>
        <begin position="19"/>
        <end position="1112"/>
    </location>
</feature>
<dbReference type="RefSeq" id="WP_090679747.1">
    <property type="nucleotide sequence ID" value="NZ_FORU01000011.1"/>
</dbReference>
<evidence type="ECO:0000256" key="1">
    <source>
        <dbReference type="ARBA" id="ARBA00004571"/>
    </source>
</evidence>
<comment type="subcellular location">
    <subcellularLocation>
        <location evidence="1 7">Cell outer membrane</location>
        <topology evidence="1 7">Multi-pass membrane protein</topology>
    </subcellularLocation>
</comment>